<dbReference type="AlphaFoldDB" id="A0ABD5V3A0"/>
<evidence type="ECO:0000313" key="2">
    <source>
        <dbReference type="Proteomes" id="UP001596312"/>
    </source>
</evidence>
<gene>
    <name evidence="1" type="ORF">ACFQGH_04930</name>
</gene>
<dbReference type="Pfam" id="PF24336">
    <property type="entry name" value="DUF7504"/>
    <property type="match status" value="1"/>
</dbReference>
<reference evidence="1 2" key="1">
    <citation type="journal article" date="2019" name="Int. J. Syst. Evol. Microbiol.">
        <title>The Global Catalogue of Microorganisms (GCM) 10K type strain sequencing project: providing services to taxonomists for standard genome sequencing and annotation.</title>
        <authorList>
            <consortium name="The Broad Institute Genomics Platform"/>
            <consortium name="The Broad Institute Genome Sequencing Center for Infectious Disease"/>
            <person name="Wu L."/>
            <person name="Ma J."/>
        </authorList>
    </citation>
    <scope>NUCLEOTIDE SEQUENCE [LARGE SCALE GENOMIC DNA]</scope>
    <source>
        <strain evidence="1 2">CGMCC 1.3240</strain>
    </source>
</reference>
<accession>A0ABD5V3A0</accession>
<name>A0ABD5V3A0_9EURY</name>
<dbReference type="RefSeq" id="WP_340603043.1">
    <property type="nucleotide sequence ID" value="NZ_JBBMXV010000001.1"/>
</dbReference>
<organism evidence="1 2">
    <name type="scientific">Halalkalicoccus tibetensis</name>
    <dbReference type="NCBI Taxonomy" id="175632"/>
    <lineage>
        <taxon>Archaea</taxon>
        <taxon>Methanobacteriati</taxon>
        <taxon>Methanobacteriota</taxon>
        <taxon>Stenosarchaea group</taxon>
        <taxon>Halobacteria</taxon>
        <taxon>Halobacteriales</taxon>
        <taxon>Halococcaceae</taxon>
        <taxon>Halalkalicoccus</taxon>
    </lineage>
</organism>
<evidence type="ECO:0000313" key="1">
    <source>
        <dbReference type="EMBL" id="MFC6904539.1"/>
    </source>
</evidence>
<proteinExistence type="predicted"/>
<evidence type="ECO:0008006" key="3">
    <source>
        <dbReference type="Google" id="ProtNLM"/>
    </source>
</evidence>
<dbReference type="Proteomes" id="UP001596312">
    <property type="component" value="Unassembled WGS sequence"/>
</dbReference>
<sequence>MCYQVDVGGMTDSVSGGTAILVSGPPMTGKYDLFVELLAAGPAIAIATDTDAATLREDYAGFAPSERLSVVDCASHTQGVETTDDDDTRYVPGAGNLTRIGTAFTDFVEERVDAGVRVGLHSLSPLLVYSELRSVYRFLQVFTGQVRGADWLCLATFDPTMHDEQVVSTVLDPFDGVVETREHEGRREARIKGIDPQPSDWTAF</sequence>
<comment type="caution">
    <text evidence="1">The sequence shown here is derived from an EMBL/GenBank/DDBJ whole genome shotgun (WGS) entry which is preliminary data.</text>
</comment>
<keyword evidence="2" id="KW-1185">Reference proteome</keyword>
<dbReference type="EMBL" id="JBHSXQ010000001">
    <property type="protein sequence ID" value="MFC6904539.1"/>
    <property type="molecule type" value="Genomic_DNA"/>
</dbReference>
<protein>
    <recommendedName>
        <fullName evidence="3">RecA-superfamily ATPase, KaiC/GvpD/RAD55 family</fullName>
    </recommendedName>
</protein>
<dbReference type="InterPro" id="IPR055927">
    <property type="entry name" value="DUF7504"/>
</dbReference>